<evidence type="ECO:0000256" key="3">
    <source>
        <dbReference type="ARBA" id="ARBA00009045"/>
    </source>
</evidence>
<dbReference type="GO" id="GO:0004252">
    <property type="term" value="F:serine-type endopeptidase activity"/>
    <property type="evidence" value="ECO:0007669"/>
    <property type="project" value="InterPro"/>
</dbReference>
<evidence type="ECO:0000313" key="15">
    <source>
        <dbReference type="RefSeq" id="XP_015608680.1"/>
    </source>
</evidence>
<sequence>MATLRAVLHFGDTSGKCFLTAASCRRAKFEPQTTLKHIRCFRRFRDSSKQIDSPIPNVQIESGPMHFSRLWKPFGFTVMFSGATIVGAAIWEYEKIRKQTYRVINQYQQYRIRKIGWRGEMENWWRSLTDGQKIFVPICFINVLIFCAWRIPSFQGTMLRYFCANPASSATCWPMLLSTFSHYSILHLAANMYVLHSFSTAAVAALGKEQFMALYLSSGVISSFISHVYKTAFSRPGLSLGASGAIMGILGFVCTHYPDTRLSIIFLPMYTFTAGAAIKVLIGMDLAGCALGWRYFDHAAHLGGALWGIFWQMWGNINIWQKREPVLTFWHELRNPPRSP</sequence>
<evidence type="ECO:0000256" key="1">
    <source>
        <dbReference type="ARBA" id="ARBA00000156"/>
    </source>
</evidence>
<feature type="transmembrane region" description="Helical" evidence="12">
    <location>
        <begin position="299"/>
        <end position="317"/>
    </location>
</feature>
<keyword evidence="8" id="KW-0809">Transit peptide</keyword>
<protein>
    <recommendedName>
        <fullName evidence="4">rhomboid protease</fullName>
        <ecNumber evidence="4">3.4.21.105</ecNumber>
    </recommendedName>
</protein>
<name>A0AAJ7CF53_CEPCN</name>
<dbReference type="Proteomes" id="UP000694920">
    <property type="component" value="Unplaced"/>
</dbReference>
<feature type="domain" description="Peptidase S54 rhomboid" evidence="13">
    <location>
        <begin position="171"/>
        <end position="312"/>
    </location>
</feature>
<evidence type="ECO:0000256" key="2">
    <source>
        <dbReference type="ARBA" id="ARBA00004448"/>
    </source>
</evidence>
<keyword evidence="14" id="KW-1185">Reference proteome</keyword>
<dbReference type="GO" id="GO:0006465">
    <property type="term" value="P:signal peptide processing"/>
    <property type="evidence" value="ECO:0007669"/>
    <property type="project" value="TreeGrafter"/>
</dbReference>
<feature type="transmembrane region" description="Helical" evidence="12">
    <location>
        <begin position="238"/>
        <end position="257"/>
    </location>
</feature>
<dbReference type="PANTHER" id="PTHR43731">
    <property type="entry name" value="RHOMBOID PROTEASE"/>
    <property type="match status" value="1"/>
</dbReference>
<evidence type="ECO:0000256" key="6">
    <source>
        <dbReference type="ARBA" id="ARBA00022792"/>
    </source>
</evidence>
<dbReference type="Gene3D" id="1.20.1540.10">
    <property type="entry name" value="Rhomboid-like"/>
    <property type="match status" value="1"/>
</dbReference>
<feature type="transmembrane region" description="Helical" evidence="12">
    <location>
        <begin position="74"/>
        <end position="93"/>
    </location>
</feature>
<feature type="transmembrane region" description="Helical" evidence="12">
    <location>
        <begin position="134"/>
        <end position="151"/>
    </location>
</feature>
<dbReference type="InterPro" id="IPR022764">
    <property type="entry name" value="Peptidase_S54_rhomboid_dom"/>
</dbReference>
<dbReference type="KEGG" id="ccin:107274245"/>
<reference evidence="15" key="1">
    <citation type="submission" date="2025-08" db="UniProtKB">
        <authorList>
            <consortium name="RefSeq"/>
        </authorList>
    </citation>
    <scope>IDENTIFICATION</scope>
</reference>
<keyword evidence="11 12" id="KW-0472">Membrane</keyword>
<evidence type="ECO:0000256" key="8">
    <source>
        <dbReference type="ARBA" id="ARBA00022946"/>
    </source>
</evidence>
<evidence type="ECO:0000256" key="5">
    <source>
        <dbReference type="ARBA" id="ARBA00022692"/>
    </source>
</evidence>
<evidence type="ECO:0000256" key="7">
    <source>
        <dbReference type="ARBA" id="ARBA00022801"/>
    </source>
</evidence>
<dbReference type="AlphaFoldDB" id="A0AAJ7CF53"/>
<comment type="subcellular location">
    <subcellularLocation>
        <location evidence="2">Mitochondrion inner membrane</location>
        <topology evidence="2">Multi-pass membrane protein</topology>
    </subcellularLocation>
</comment>
<dbReference type="InterPro" id="IPR050925">
    <property type="entry name" value="Rhomboid_protease_S54"/>
</dbReference>
<evidence type="ECO:0000313" key="14">
    <source>
        <dbReference type="Proteomes" id="UP000694920"/>
    </source>
</evidence>
<keyword evidence="10" id="KW-0496">Mitochondrion</keyword>
<keyword evidence="5 12" id="KW-0812">Transmembrane</keyword>
<accession>A0AAJ7CF53</accession>
<dbReference type="GeneID" id="107274245"/>
<evidence type="ECO:0000256" key="10">
    <source>
        <dbReference type="ARBA" id="ARBA00023128"/>
    </source>
</evidence>
<feature type="transmembrane region" description="Helical" evidence="12">
    <location>
        <begin position="185"/>
        <end position="206"/>
    </location>
</feature>
<evidence type="ECO:0000256" key="11">
    <source>
        <dbReference type="ARBA" id="ARBA00023136"/>
    </source>
</evidence>
<keyword evidence="7" id="KW-0378">Hydrolase</keyword>
<organism evidence="14 15">
    <name type="scientific">Cephus cinctus</name>
    <name type="common">Wheat stem sawfly</name>
    <dbReference type="NCBI Taxonomy" id="211228"/>
    <lineage>
        <taxon>Eukaryota</taxon>
        <taxon>Metazoa</taxon>
        <taxon>Ecdysozoa</taxon>
        <taxon>Arthropoda</taxon>
        <taxon>Hexapoda</taxon>
        <taxon>Insecta</taxon>
        <taxon>Pterygota</taxon>
        <taxon>Neoptera</taxon>
        <taxon>Endopterygota</taxon>
        <taxon>Hymenoptera</taxon>
        <taxon>Cephoidea</taxon>
        <taxon>Cephidae</taxon>
        <taxon>Cephus</taxon>
    </lineage>
</organism>
<dbReference type="InterPro" id="IPR035952">
    <property type="entry name" value="Rhomboid-like_sf"/>
</dbReference>
<feature type="transmembrane region" description="Helical" evidence="12">
    <location>
        <begin position="213"/>
        <end position="232"/>
    </location>
</feature>
<comment type="similarity">
    <text evidence="3">Belongs to the peptidase S54 family.</text>
</comment>
<gene>
    <name evidence="15" type="primary">LOC107274245</name>
</gene>
<dbReference type="SUPFAM" id="SSF144091">
    <property type="entry name" value="Rhomboid-like"/>
    <property type="match status" value="1"/>
</dbReference>
<dbReference type="RefSeq" id="XP_015608680.1">
    <property type="nucleotide sequence ID" value="XM_015753194.1"/>
</dbReference>
<dbReference type="CTD" id="36281"/>
<evidence type="ECO:0000256" key="9">
    <source>
        <dbReference type="ARBA" id="ARBA00022989"/>
    </source>
</evidence>
<feature type="transmembrane region" description="Helical" evidence="12">
    <location>
        <begin position="269"/>
        <end position="293"/>
    </location>
</feature>
<dbReference type="EC" id="3.4.21.105" evidence="4"/>
<dbReference type="Pfam" id="PF01694">
    <property type="entry name" value="Rhomboid"/>
    <property type="match status" value="1"/>
</dbReference>
<dbReference type="PANTHER" id="PTHR43731:SF14">
    <property type="entry name" value="PRESENILIN-ASSOCIATED RHOMBOID-LIKE PROTEIN, MITOCHONDRIAL"/>
    <property type="match status" value="1"/>
</dbReference>
<keyword evidence="9 12" id="KW-1133">Transmembrane helix</keyword>
<evidence type="ECO:0000256" key="4">
    <source>
        <dbReference type="ARBA" id="ARBA00013039"/>
    </source>
</evidence>
<keyword evidence="6" id="KW-0999">Mitochondrion inner membrane</keyword>
<dbReference type="FunFam" id="1.20.1540.10:FF:000005">
    <property type="entry name" value="Presenilins-associated rhomboid-like protein, mitochondrial"/>
    <property type="match status" value="1"/>
</dbReference>
<proteinExistence type="inferred from homology"/>
<dbReference type="GO" id="GO:0005743">
    <property type="term" value="C:mitochondrial inner membrane"/>
    <property type="evidence" value="ECO:0007669"/>
    <property type="project" value="UniProtKB-SubCell"/>
</dbReference>
<evidence type="ECO:0000259" key="13">
    <source>
        <dbReference type="Pfam" id="PF01694"/>
    </source>
</evidence>
<comment type="catalytic activity">
    <reaction evidence="1">
        <text>Cleaves type-1 transmembrane domains using a catalytic dyad composed of serine and histidine that are contributed by different transmembrane domains.</text>
        <dbReference type="EC" id="3.4.21.105"/>
    </reaction>
</comment>
<evidence type="ECO:0000256" key="12">
    <source>
        <dbReference type="SAM" id="Phobius"/>
    </source>
</evidence>